<dbReference type="InterPro" id="IPR011037">
    <property type="entry name" value="Pyrv_Knase-like_insert_dom_sf"/>
</dbReference>
<gene>
    <name evidence="1" type="ORF">J2S00_002077</name>
</gene>
<evidence type="ECO:0000313" key="1">
    <source>
        <dbReference type="EMBL" id="MDQ0339290.1"/>
    </source>
</evidence>
<protein>
    <submittedName>
        <fullName evidence="1">MOSC domain-containing protein YiiM</fullName>
    </submittedName>
</protein>
<dbReference type="RefSeq" id="WP_307339076.1">
    <property type="nucleotide sequence ID" value="NZ_JAUSUQ010000007.1"/>
</dbReference>
<comment type="caution">
    <text evidence="1">The sequence shown here is derived from an EMBL/GenBank/DDBJ whole genome shotgun (WGS) entry which is preliminary data.</text>
</comment>
<sequence>MKQKYKVVSINVGQPKQVERNNKIYLTSIDKRPVNQPVYLSKLNLAGDAQADLASTNWERNHPLFTG</sequence>
<dbReference type="EMBL" id="JAUSUQ010000007">
    <property type="protein sequence ID" value="MDQ0339290.1"/>
    <property type="molecule type" value="Genomic_DNA"/>
</dbReference>
<dbReference type="SUPFAM" id="SSF50800">
    <property type="entry name" value="PK beta-barrel domain-like"/>
    <property type="match status" value="1"/>
</dbReference>
<name>A0ABU0CSB9_9BACI</name>
<keyword evidence="2" id="KW-1185">Reference proteome</keyword>
<proteinExistence type="predicted"/>
<reference evidence="1 2" key="1">
    <citation type="submission" date="2023-07" db="EMBL/GenBank/DDBJ databases">
        <title>Genomic Encyclopedia of Type Strains, Phase IV (KMG-IV): sequencing the most valuable type-strain genomes for metagenomic binning, comparative biology and taxonomic classification.</title>
        <authorList>
            <person name="Goeker M."/>
        </authorList>
    </citation>
    <scope>NUCLEOTIDE SEQUENCE [LARGE SCALE GENOMIC DNA]</scope>
    <source>
        <strain evidence="1 2">DSM 17740</strain>
    </source>
</reference>
<accession>A0ABU0CSB9</accession>
<dbReference type="Gene3D" id="2.40.33.20">
    <property type="entry name" value="PK beta-barrel domain-like"/>
    <property type="match status" value="1"/>
</dbReference>
<organism evidence="1 2">
    <name type="scientific">Caldalkalibacillus uzonensis</name>
    <dbReference type="NCBI Taxonomy" id="353224"/>
    <lineage>
        <taxon>Bacteria</taxon>
        <taxon>Bacillati</taxon>
        <taxon>Bacillota</taxon>
        <taxon>Bacilli</taxon>
        <taxon>Bacillales</taxon>
        <taxon>Bacillaceae</taxon>
        <taxon>Caldalkalibacillus</taxon>
    </lineage>
</organism>
<evidence type="ECO:0000313" key="2">
    <source>
        <dbReference type="Proteomes" id="UP001232445"/>
    </source>
</evidence>
<dbReference type="Proteomes" id="UP001232445">
    <property type="component" value="Unassembled WGS sequence"/>
</dbReference>